<feature type="domain" description="N-acetyltransferase" evidence="1">
    <location>
        <begin position="2"/>
        <end position="135"/>
    </location>
</feature>
<dbReference type="SUPFAM" id="SSF55729">
    <property type="entry name" value="Acyl-CoA N-acyltransferases (Nat)"/>
    <property type="match status" value="1"/>
</dbReference>
<evidence type="ECO:0000313" key="2">
    <source>
        <dbReference type="EMBL" id="CAB9509501.1"/>
    </source>
</evidence>
<dbReference type="Gene3D" id="3.40.630.30">
    <property type="match status" value="1"/>
</dbReference>
<gene>
    <name evidence="2" type="ORF">SEMRO_392_G133350.1</name>
</gene>
<reference evidence="2" key="1">
    <citation type="submission" date="2020-06" db="EMBL/GenBank/DDBJ databases">
        <authorList>
            <consortium name="Plant Systems Biology data submission"/>
        </authorList>
    </citation>
    <scope>NUCLEOTIDE SEQUENCE</scope>
    <source>
        <strain evidence="2">D6</strain>
    </source>
</reference>
<name>A0A9N8HCR4_9STRA</name>
<dbReference type="OrthoDB" id="10039976at2759"/>
<accession>A0A9N8HCR4</accession>
<dbReference type="PANTHER" id="PTHR43233">
    <property type="entry name" value="FAMILY N-ACETYLTRANSFERASE, PUTATIVE (AFU_ORTHOLOGUE AFUA_6G03350)-RELATED"/>
    <property type="match status" value="1"/>
</dbReference>
<dbReference type="InterPro" id="IPR053144">
    <property type="entry name" value="Acetyltransferase_Butenolide"/>
</dbReference>
<proteinExistence type="predicted"/>
<dbReference type="Proteomes" id="UP001153069">
    <property type="component" value="Unassembled WGS sequence"/>
</dbReference>
<dbReference type="InterPro" id="IPR000182">
    <property type="entry name" value="GNAT_dom"/>
</dbReference>
<dbReference type="EMBL" id="CAICTM010000391">
    <property type="protein sequence ID" value="CAB9509501.1"/>
    <property type="molecule type" value="Genomic_DNA"/>
</dbReference>
<dbReference type="PROSITE" id="PS51186">
    <property type="entry name" value="GNAT"/>
    <property type="match status" value="1"/>
</dbReference>
<sequence>MKLVYDLTNAQIATLHSLYQKEWWTKGRSLEETQSCVSGSSLCVGLVDDDENLVGFSRVLTDYTFKALIFDVIVSSNHRGSGLGERLLRAIFDHKKLYKVKNFELYCAPEMEKYYQKFGFSTDVGGVLFLRKTRTSLVAKNFEDKIDDGSS</sequence>
<dbReference type="AlphaFoldDB" id="A0A9N8HCR4"/>
<evidence type="ECO:0000259" key="1">
    <source>
        <dbReference type="PROSITE" id="PS51186"/>
    </source>
</evidence>
<dbReference type="Pfam" id="PF00583">
    <property type="entry name" value="Acetyltransf_1"/>
    <property type="match status" value="1"/>
</dbReference>
<dbReference type="InterPro" id="IPR016181">
    <property type="entry name" value="Acyl_CoA_acyltransferase"/>
</dbReference>
<dbReference type="CDD" id="cd04301">
    <property type="entry name" value="NAT_SF"/>
    <property type="match status" value="1"/>
</dbReference>
<dbReference type="GO" id="GO:0016747">
    <property type="term" value="F:acyltransferase activity, transferring groups other than amino-acyl groups"/>
    <property type="evidence" value="ECO:0007669"/>
    <property type="project" value="InterPro"/>
</dbReference>
<protein>
    <submittedName>
        <fullName evidence="2">Uncharacterized N-acetyltransferase ycf52</fullName>
    </submittedName>
</protein>
<comment type="caution">
    <text evidence="2">The sequence shown here is derived from an EMBL/GenBank/DDBJ whole genome shotgun (WGS) entry which is preliminary data.</text>
</comment>
<organism evidence="2 3">
    <name type="scientific">Seminavis robusta</name>
    <dbReference type="NCBI Taxonomy" id="568900"/>
    <lineage>
        <taxon>Eukaryota</taxon>
        <taxon>Sar</taxon>
        <taxon>Stramenopiles</taxon>
        <taxon>Ochrophyta</taxon>
        <taxon>Bacillariophyta</taxon>
        <taxon>Bacillariophyceae</taxon>
        <taxon>Bacillariophycidae</taxon>
        <taxon>Naviculales</taxon>
        <taxon>Naviculaceae</taxon>
        <taxon>Seminavis</taxon>
    </lineage>
</organism>
<keyword evidence="3" id="KW-1185">Reference proteome</keyword>
<evidence type="ECO:0000313" key="3">
    <source>
        <dbReference type="Proteomes" id="UP001153069"/>
    </source>
</evidence>
<dbReference type="PANTHER" id="PTHR43233:SF1">
    <property type="entry name" value="FAMILY N-ACETYLTRANSFERASE, PUTATIVE (AFU_ORTHOLOGUE AFUA_6G03350)-RELATED"/>
    <property type="match status" value="1"/>
</dbReference>